<evidence type="ECO:0000313" key="3">
    <source>
        <dbReference type="Proteomes" id="UP000218209"/>
    </source>
</evidence>
<feature type="region of interest" description="Disordered" evidence="1">
    <location>
        <begin position="136"/>
        <end position="238"/>
    </location>
</feature>
<reference evidence="2 3" key="1">
    <citation type="submission" date="2017-03" db="EMBL/GenBank/DDBJ databases">
        <title>WGS assembly of Porphyra umbilicalis.</title>
        <authorList>
            <person name="Brawley S.H."/>
            <person name="Blouin N.A."/>
            <person name="Ficko-Blean E."/>
            <person name="Wheeler G.L."/>
            <person name="Lohr M."/>
            <person name="Goodson H.V."/>
            <person name="Jenkins J.W."/>
            <person name="Blaby-Haas C.E."/>
            <person name="Helliwell K.E."/>
            <person name="Chan C."/>
            <person name="Marriage T."/>
            <person name="Bhattacharya D."/>
            <person name="Klein A.S."/>
            <person name="Badis Y."/>
            <person name="Brodie J."/>
            <person name="Cao Y."/>
            <person name="Collen J."/>
            <person name="Dittami S.M."/>
            <person name="Gachon C.M."/>
            <person name="Green B.R."/>
            <person name="Karpowicz S."/>
            <person name="Kim J.W."/>
            <person name="Kudahl U."/>
            <person name="Lin S."/>
            <person name="Michel G."/>
            <person name="Mittag M."/>
            <person name="Olson B.J."/>
            <person name="Pangilinan J."/>
            <person name="Peng Y."/>
            <person name="Qiu H."/>
            <person name="Shu S."/>
            <person name="Singer J.T."/>
            <person name="Smith A.G."/>
            <person name="Sprecher B.N."/>
            <person name="Wagner V."/>
            <person name="Wang W."/>
            <person name="Wang Z.-Y."/>
            <person name="Yan J."/>
            <person name="Yarish C."/>
            <person name="Zoeuner-Riek S."/>
            <person name="Zhuang Y."/>
            <person name="Zou Y."/>
            <person name="Lindquist E.A."/>
            <person name="Grimwood J."/>
            <person name="Barry K."/>
            <person name="Rokhsar D.S."/>
            <person name="Schmutz J."/>
            <person name="Stiller J.W."/>
            <person name="Grossman A.R."/>
            <person name="Prochnik S.E."/>
        </authorList>
    </citation>
    <scope>NUCLEOTIDE SEQUENCE [LARGE SCALE GENOMIC DNA]</scope>
    <source>
        <strain evidence="2">4086291</strain>
    </source>
</reference>
<dbReference type="AlphaFoldDB" id="A0A1X6P434"/>
<gene>
    <name evidence="2" type="ORF">BU14_0238s0026</name>
</gene>
<dbReference type="EMBL" id="KV918905">
    <property type="protein sequence ID" value="OSX75403.1"/>
    <property type="molecule type" value="Genomic_DNA"/>
</dbReference>
<accession>A0A1X6P434</accession>
<proteinExistence type="predicted"/>
<name>A0A1X6P434_PORUM</name>
<dbReference type="Proteomes" id="UP000218209">
    <property type="component" value="Unassembled WGS sequence"/>
</dbReference>
<evidence type="ECO:0000256" key="1">
    <source>
        <dbReference type="SAM" id="MobiDB-lite"/>
    </source>
</evidence>
<protein>
    <submittedName>
        <fullName evidence="2">Uncharacterized protein</fullName>
    </submittedName>
</protein>
<keyword evidence="3" id="KW-1185">Reference proteome</keyword>
<sequence>MEVGAGDLPAEADEEYMQFFRSLGIVDNQKVGFLARTLEAFYDLAVKLDQHLAPTGAVLHAAISRMCQADNPMDAPQHRWIRVQDRLGLFSDGDDYSSRVINMGLAYAYRHQELDALSEANALRLEQLRIAAARAGGGQLRRGGDRGASLAGDVEVPEGGTLVRNDGAAPPGGGARGEGNAEIHGNSPAASGGVTPGDDGGDGKVPMDDFPLPGGWTVRRDQPHSASGALGSDGLPGKGGFVVAQRGQPPADAAAQDCQAAPLVEVAGATKETDCTSKPFVKPSASAVACVASVLDMILTRDDCKEVMRKLHIDALLCVARLHSGQTAFEVSGVISADDEEKGWPAVRILLKQWWPSWNLPAGAPPVLPIAGTAARVTNATRPTQSSKWVIGVDMTDINPAIGRCRVRAQRYFKLGALQSSIDVVRMAPSLKPPMGTTIASMLLVGTWDSSYCSFLMQLAAAGRAPAPRTAPLEAAACHKFETAGLAESAAKLPAAAVENDAAPAEPAVIATVELSQTEVWAR</sequence>
<evidence type="ECO:0000313" key="2">
    <source>
        <dbReference type="EMBL" id="OSX75403.1"/>
    </source>
</evidence>
<organism evidence="2 3">
    <name type="scientific">Porphyra umbilicalis</name>
    <name type="common">Purple laver</name>
    <name type="synonym">Red alga</name>
    <dbReference type="NCBI Taxonomy" id="2786"/>
    <lineage>
        <taxon>Eukaryota</taxon>
        <taxon>Rhodophyta</taxon>
        <taxon>Bangiophyceae</taxon>
        <taxon>Bangiales</taxon>
        <taxon>Bangiaceae</taxon>
        <taxon>Porphyra</taxon>
    </lineage>
</organism>